<gene>
    <name evidence="4" type="ORF">DU506_15115</name>
</gene>
<dbReference type="InterPro" id="IPR001753">
    <property type="entry name" value="Enoyl-CoA_hydra/iso"/>
</dbReference>
<dbReference type="PANTHER" id="PTHR11941">
    <property type="entry name" value="ENOYL-COA HYDRATASE-RELATED"/>
    <property type="match status" value="1"/>
</dbReference>
<name>A0A368TVI1_9GAMM</name>
<dbReference type="Gene3D" id="1.10.12.10">
    <property type="entry name" value="Lyase 2-enoyl-coa Hydratase, Chain A, domain 2"/>
    <property type="match status" value="1"/>
</dbReference>
<dbReference type="EMBL" id="QPIJ01000041">
    <property type="protein sequence ID" value="RCV88277.1"/>
    <property type="molecule type" value="Genomic_DNA"/>
</dbReference>
<sequence>MPSESAPSSSLPHYETLLLHPQGNVLEIRFNRPHRLNAVVEAFYTELLQALAYAERSSAFRTVILTGEGRAFCVGADMKEHGGAERSLFQRRQYLQLGNDVCEAIMRLKKPVIAAVNGYALGAGAEMAVACDFILMAEEAQIGFPETSIGTCVGGGVSKVLPQLVGLNRARQLLYTGRRIDGEEAARIGLASASWSGDVLLSEAYRLAAVLGKQAPISIAMLKRLVNVGAGNDLDSQLQQELDAVFTCSTTADWQEGVNAFAEKRTPDFKGE</sequence>
<dbReference type="Proteomes" id="UP000253204">
    <property type="component" value="Unassembled WGS sequence"/>
</dbReference>
<dbReference type="GO" id="GO:0016829">
    <property type="term" value="F:lyase activity"/>
    <property type="evidence" value="ECO:0007669"/>
    <property type="project" value="UniProtKB-KW"/>
</dbReference>
<evidence type="ECO:0000256" key="2">
    <source>
        <dbReference type="ARBA" id="ARBA00023239"/>
    </source>
</evidence>
<organism evidence="4 5">
    <name type="scientific">Vreelandella rituensis</name>
    <dbReference type="NCBI Taxonomy" id="2282306"/>
    <lineage>
        <taxon>Bacteria</taxon>
        <taxon>Pseudomonadati</taxon>
        <taxon>Pseudomonadota</taxon>
        <taxon>Gammaproteobacteria</taxon>
        <taxon>Oceanospirillales</taxon>
        <taxon>Halomonadaceae</taxon>
        <taxon>Vreelandella</taxon>
    </lineage>
</organism>
<dbReference type="InterPro" id="IPR014748">
    <property type="entry name" value="Enoyl-CoA_hydra_C"/>
</dbReference>
<dbReference type="GO" id="GO:0006635">
    <property type="term" value="P:fatty acid beta-oxidation"/>
    <property type="evidence" value="ECO:0007669"/>
    <property type="project" value="TreeGrafter"/>
</dbReference>
<dbReference type="AlphaFoldDB" id="A0A368TVI1"/>
<comment type="caution">
    <text evidence="4">The sequence shown here is derived from an EMBL/GenBank/DDBJ whole genome shotgun (WGS) entry which is preliminary data.</text>
</comment>
<dbReference type="Gene3D" id="3.90.226.10">
    <property type="entry name" value="2-enoyl-CoA Hydratase, Chain A, domain 1"/>
    <property type="match status" value="1"/>
</dbReference>
<dbReference type="PANTHER" id="PTHR11941:SF54">
    <property type="entry name" value="ENOYL-COA HYDRATASE, MITOCHONDRIAL"/>
    <property type="match status" value="1"/>
</dbReference>
<evidence type="ECO:0000256" key="1">
    <source>
        <dbReference type="ARBA" id="ARBA00005254"/>
    </source>
</evidence>
<evidence type="ECO:0000256" key="3">
    <source>
        <dbReference type="RuleBase" id="RU003707"/>
    </source>
</evidence>
<comment type="similarity">
    <text evidence="1 3">Belongs to the enoyl-CoA hydratase/isomerase family.</text>
</comment>
<keyword evidence="2" id="KW-0456">Lyase</keyword>
<dbReference type="OrthoDB" id="9775794at2"/>
<keyword evidence="5" id="KW-1185">Reference proteome</keyword>
<dbReference type="CDD" id="cd06558">
    <property type="entry name" value="crotonase-like"/>
    <property type="match status" value="1"/>
</dbReference>
<dbReference type="PROSITE" id="PS00166">
    <property type="entry name" value="ENOYL_COA_HYDRATASE"/>
    <property type="match status" value="1"/>
</dbReference>
<proteinExistence type="inferred from homology"/>
<keyword evidence="4" id="KW-0413">Isomerase</keyword>
<dbReference type="Pfam" id="PF00378">
    <property type="entry name" value="ECH_1"/>
    <property type="match status" value="1"/>
</dbReference>
<evidence type="ECO:0000313" key="4">
    <source>
        <dbReference type="EMBL" id="RCV88277.1"/>
    </source>
</evidence>
<evidence type="ECO:0000313" key="5">
    <source>
        <dbReference type="Proteomes" id="UP000253204"/>
    </source>
</evidence>
<dbReference type="GO" id="GO:0016853">
    <property type="term" value="F:isomerase activity"/>
    <property type="evidence" value="ECO:0007669"/>
    <property type="project" value="UniProtKB-KW"/>
</dbReference>
<dbReference type="RefSeq" id="WP_114487738.1">
    <property type="nucleotide sequence ID" value="NZ_CBCSHM010000120.1"/>
</dbReference>
<accession>A0A368TVI1</accession>
<dbReference type="SUPFAM" id="SSF52096">
    <property type="entry name" value="ClpP/crotonase"/>
    <property type="match status" value="1"/>
</dbReference>
<dbReference type="InterPro" id="IPR018376">
    <property type="entry name" value="Enoyl-CoA_hyd/isom_CS"/>
</dbReference>
<protein>
    <submittedName>
        <fullName evidence="4">Enoyl-CoA hydratase/isomerase family protein</fullName>
    </submittedName>
</protein>
<dbReference type="InterPro" id="IPR029045">
    <property type="entry name" value="ClpP/crotonase-like_dom_sf"/>
</dbReference>
<reference evidence="4 5" key="1">
    <citation type="submission" date="2018-07" db="EMBL/GenBank/DDBJ databases">
        <title>Halomonas rutogse sp. nov., isolated from Lake TangqianCo on Tibetan Plateau.</title>
        <authorList>
            <person name="Lu H."/>
            <person name="Xing P."/>
            <person name="Wu Q."/>
        </authorList>
    </citation>
    <scope>NUCLEOTIDE SEQUENCE [LARGE SCALE GENOMIC DNA]</scope>
    <source>
        <strain evidence="4 5">TQ8S</strain>
    </source>
</reference>